<evidence type="ECO:0000313" key="3">
    <source>
        <dbReference type="EMBL" id="GJN50891.1"/>
    </source>
</evidence>
<evidence type="ECO:0000313" key="4">
    <source>
        <dbReference type="Proteomes" id="UP000509383"/>
    </source>
</evidence>
<dbReference type="EMBL" id="BQKM01000001">
    <property type="protein sequence ID" value="GJN50891.1"/>
    <property type="molecule type" value="Genomic_DNA"/>
</dbReference>
<sequence>MGTPERNAPWNEARPTRMGRHRHPVEAEQYRRSPNRYNGRGAESARAYRCLELSYSTSPLRSSSGQEMDLLPPSGPVPRSGPEVHPVHSRTCAPRHPKSLKNPARQGLEDYLTTRITLST</sequence>
<feature type="region of interest" description="Disordered" evidence="1">
    <location>
        <begin position="57"/>
        <end position="120"/>
    </location>
</feature>
<reference evidence="2 4" key="1">
    <citation type="submission" date="2020-05" db="EMBL/GenBank/DDBJ databases">
        <title>Characterization of novel class B3 metallo-beta-lactamase from novel Pseudomonas species.</title>
        <authorList>
            <person name="Yamada K."/>
            <person name="Aoki K."/>
            <person name="Ishii Y."/>
        </authorList>
    </citation>
    <scope>NUCLEOTIDE SEQUENCE [LARGE SCALE GENOMIC DNA]</scope>
    <source>
        <strain evidence="2 4">TUM18999</strain>
        <strain evidence="3 5">TUM20286</strain>
    </source>
</reference>
<keyword evidence="5" id="KW-1185">Reference proteome</keyword>
<feature type="region of interest" description="Disordered" evidence="1">
    <location>
        <begin position="1"/>
        <end position="43"/>
    </location>
</feature>
<evidence type="ECO:0000313" key="5">
    <source>
        <dbReference type="Proteomes" id="UP001054892"/>
    </source>
</evidence>
<dbReference type="AlphaFoldDB" id="A0A6J4EAU2"/>
<dbReference type="EMBL" id="AP023189">
    <property type="protein sequence ID" value="BCG26376.1"/>
    <property type="molecule type" value="Genomic_DNA"/>
</dbReference>
<gene>
    <name evidence="2" type="ORF">TUM18999_45670</name>
    <name evidence="3" type="ORF">TUM20286_06430</name>
</gene>
<accession>A0A6J4EAU2</accession>
<organism evidence="2 4">
    <name type="scientific">Pseudomonas tohonis</name>
    <dbReference type="NCBI Taxonomy" id="2725477"/>
    <lineage>
        <taxon>Bacteria</taxon>
        <taxon>Pseudomonadati</taxon>
        <taxon>Pseudomonadota</taxon>
        <taxon>Gammaproteobacteria</taxon>
        <taxon>Pseudomonadales</taxon>
        <taxon>Pseudomonadaceae</taxon>
        <taxon>Pseudomonas</taxon>
    </lineage>
</organism>
<evidence type="ECO:0000256" key="1">
    <source>
        <dbReference type="SAM" id="MobiDB-lite"/>
    </source>
</evidence>
<protein>
    <submittedName>
        <fullName evidence="2">Uncharacterized protein</fullName>
    </submittedName>
</protein>
<name>A0A6J4EAU2_9PSED</name>
<proteinExistence type="predicted"/>
<dbReference type="Proteomes" id="UP000509383">
    <property type="component" value="Chromosome"/>
</dbReference>
<dbReference type="KEGG" id="ptw:TUM18999_45670"/>
<evidence type="ECO:0000313" key="2">
    <source>
        <dbReference type="EMBL" id="BCG26376.1"/>
    </source>
</evidence>
<dbReference type="Proteomes" id="UP001054892">
    <property type="component" value="Unassembled WGS sequence"/>
</dbReference>